<evidence type="ECO:0000313" key="3">
    <source>
        <dbReference type="Proteomes" id="UP001268610"/>
    </source>
</evidence>
<feature type="non-terminal residue" evidence="2">
    <location>
        <position position="73"/>
    </location>
</feature>
<dbReference type="EMBL" id="JAVLSF010001299">
    <property type="protein sequence ID" value="MDR9778858.1"/>
    <property type="molecule type" value="Genomic_DNA"/>
</dbReference>
<dbReference type="InterPro" id="IPR052547">
    <property type="entry name" value="Mito_Isobutyryl-CoADH"/>
</dbReference>
<reference evidence="2" key="1">
    <citation type="submission" date="2023-04" db="EMBL/GenBank/DDBJ databases">
        <title>Genomic characterization of faba bean (Vicia faba) microsymbionts in Mexican soils.</title>
        <authorList>
            <person name="Rivera Orduna F.N."/>
            <person name="Guevara-Luna J."/>
            <person name="Yan J."/>
            <person name="Arroyo-Herrera I."/>
            <person name="Li Y."/>
            <person name="Vasquez-Murrieta M.S."/>
            <person name="Wang E.T."/>
        </authorList>
    </citation>
    <scope>NUCLEOTIDE SEQUENCE</scope>
    <source>
        <strain evidence="2">CH26</strain>
    </source>
</reference>
<evidence type="ECO:0000259" key="1">
    <source>
        <dbReference type="Pfam" id="PF02770"/>
    </source>
</evidence>
<dbReference type="PROSITE" id="PS00072">
    <property type="entry name" value="ACYL_COA_DH_1"/>
    <property type="match status" value="1"/>
</dbReference>
<dbReference type="Gene3D" id="2.40.110.10">
    <property type="entry name" value="Butyryl-CoA Dehydrogenase, subunit A, domain 2"/>
    <property type="match status" value="1"/>
</dbReference>
<protein>
    <submittedName>
        <fullName evidence="2">Acyl-CoA dehydrogenase family protein</fullName>
    </submittedName>
</protein>
<gene>
    <name evidence="2" type="ORF">RJJ65_40645</name>
</gene>
<dbReference type="InterPro" id="IPR046373">
    <property type="entry name" value="Acyl-CoA_Oxase/DH_mid-dom_sf"/>
</dbReference>
<comment type="caution">
    <text evidence="2">The sequence shown here is derived from an EMBL/GenBank/DDBJ whole genome shotgun (WGS) entry which is preliminary data.</text>
</comment>
<name>A0AAJ2H7B6_9HYPH</name>
<dbReference type="Proteomes" id="UP001268610">
    <property type="component" value="Unassembled WGS sequence"/>
</dbReference>
<accession>A0AAJ2H7B6</accession>
<dbReference type="InterPro" id="IPR009100">
    <property type="entry name" value="AcylCoA_DH/oxidase_NM_dom_sf"/>
</dbReference>
<sequence>MASGQKLASYCLTEPNAGSDAASLKTRAKLIDGQYCLNGAKAFISGAGSTDLLVVMARTGADGAGGISAFAVP</sequence>
<proteinExistence type="predicted"/>
<feature type="domain" description="Acyl-CoA oxidase/dehydrogenase middle" evidence="1">
    <location>
        <begin position="10"/>
        <end position="73"/>
    </location>
</feature>
<dbReference type="InterPro" id="IPR006091">
    <property type="entry name" value="Acyl-CoA_Oxase/DH_mid-dom"/>
</dbReference>
<dbReference type="PANTHER" id="PTHR43831">
    <property type="entry name" value="ISOBUTYRYL-COA DEHYDROGENASE"/>
    <property type="match status" value="1"/>
</dbReference>
<dbReference type="AlphaFoldDB" id="A0AAJ2H7B6"/>
<organism evidence="2 3">
    <name type="scientific">Rhizobium hidalgonense</name>
    <dbReference type="NCBI Taxonomy" id="1538159"/>
    <lineage>
        <taxon>Bacteria</taxon>
        <taxon>Pseudomonadati</taxon>
        <taxon>Pseudomonadota</taxon>
        <taxon>Alphaproteobacteria</taxon>
        <taxon>Hyphomicrobiales</taxon>
        <taxon>Rhizobiaceae</taxon>
        <taxon>Rhizobium/Agrobacterium group</taxon>
        <taxon>Rhizobium</taxon>
    </lineage>
</organism>
<evidence type="ECO:0000313" key="2">
    <source>
        <dbReference type="EMBL" id="MDR9778858.1"/>
    </source>
</evidence>
<dbReference type="InterPro" id="IPR006089">
    <property type="entry name" value="Acyl-CoA_DH_CS"/>
</dbReference>
<dbReference type="SUPFAM" id="SSF56645">
    <property type="entry name" value="Acyl-CoA dehydrogenase NM domain-like"/>
    <property type="match status" value="1"/>
</dbReference>
<dbReference type="PANTHER" id="PTHR43831:SF1">
    <property type="entry name" value="ISOBUTYRYL-COA DEHYDROGENASE, MITOCHONDRIAL"/>
    <property type="match status" value="1"/>
</dbReference>
<dbReference type="Pfam" id="PF02770">
    <property type="entry name" value="Acyl-CoA_dh_M"/>
    <property type="match status" value="1"/>
</dbReference>
<dbReference type="GO" id="GO:0003995">
    <property type="term" value="F:acyl-CoA dehydrogenase activity"/>
    <property type="evidence" value="ECO:0007669"/>
    <property type="project" value="InterPro"/>
</dbReference>